<evidence type="ECO:0000313" key="1">
    <source>
        <dbReference type="EMBL" id="KAF6327612.1"/>
    </source>
</evidence>
<name>A0A7J7VR23_RHIFE</name>
<dbReference type="Proteomes" id="UP000585614">
    <property type="component" value="Unassembled WGS sequence"/>
</dbReference>
<accession>A0A7J7VR23</accession>
<gene>
    <name evidence="1" type="ORF">mRhiFer1_008313</name>
</gene>
<proteinExistence type="predicted"/>
<dbReference type="AlphaFoldDB" id="A0A7J7VR23"/>
<evidence type="ECO:0000313" key="2">
    <source>
        <dbReference type="Proteomes" id="UP000585614"/>
    </source>
</evidence>
<dbReference type="EMBL" id="JACAGC010000012">
    <property type="protein sequence ID" value="KAF6327612.1"/>
    <property type="molecule type" value="Genomic_DNA"/>
</dbReference>
<comment type="caution">
    <text evidence="1">The sequence shown here is derived from an EMBL/GenBank/DDBJ whole genome shotgun (WGS) entry which is preliminary data.</text>
</comment>
<organism evidence="1 2">
    <name type="scientific">Rhinolophus ferrumequinum</name>
    <name type="common">Greater horseshoe bat</name>
    <dbReference type="NCBI Taxonomy" id="59479"/>
    <lineage>
        <taxon>Eukaryota</taxon>
        <taxon>Metazoa</taxon>
        <taxon>Chordata</taxon>
        <taxon>Craniata</taxon>
        <taxon>Vertebrata</taxon>
        <taxon>Euteleostomi</taxon>
        <taxon>Mammalia</taxon>
        <taxon>Eutheria</taxon>
        <taxon>Laurasiatheria</taxon>
        <taxon>Chiroptera</taxon>
        <taxon>Yinpterochiroptera</taxon>
        <taxon>Rhinolophoidea</taxon>
        <taxon>Rhinolophidae</taxon>
        <taxon>Rhinolophinae</taxon>
        <taxon>Rhinolophus</taxon>
    </lineage>
</organism>
<sequence length="204" mass="22597">MTHGFSSCGCIIRKELCQIKRFDSENQVMASLGELVCRHTFRDGAQPSTIRHRTMEKRGRIEHPRKTGAAEAELYLAHRRLVFALDNSVEICISTNMPPSPISHPQPQNNFHQNPGFCKPEARTALTLPNGDRRDCMAEASSPRLLLSSQGCGRSTKLGNPLLLPSGQYGISTCWACGCEQNCTCWKGPQVKECRQLLEAGKGK</sequence>
<protein>
    <submittedName>
        <fullName evidence="1">Uncharacterized protein</fullName>
    </submittedName>
</protein>
<reference evidence="1 2" key="1">
    <citation type="journal article" date="2020" name="Nature">
        <title>Six reference-quality genomes reveal evolution of bat adaptations.</title>
        <authorList>
            <person name="Jebb D."/>
            <person name="Huang Z."/>
            <person name="Pippel M."/>
            <person name="Hughes G.M."/>
            <person name="Lavrichenko K."/>
            <person name="Devanna P."/>
            <person name="Winkler S."/>
            <person name="Jermiin L.S."/>
            <person name="Skirmuntt E.C."/>
            <person name="Katzourakis A."/>
            <person name="Burkitt-Gray L."/>
            <person name="Ray D.A."/>
            <person name="Sullivan K.A.M."/>
            <person name="Roscito J.G."/>
            <person name="Kirilenko B.M."/>
            <person name="Davalos L.M."/>
            <person name="Corthals A.P."/>
            <person name="Power M.L."/>
            <person name="Jones G."/>
            <person name="Ransome R.D."/>
            <person name="Dechmann D.K.N."/>
            <person name="Locatelli A.G."/>
            <person name="Puechmaille S.J."/>
            <person name="Fedrigo O."/>
            <person name="Jarvis E.D."/>
            <person name="Hiller M."/>
            <person name="Vernes S.C."/>
            <person name="Myers E.W."/>
            <person name="Teeling E.C."/>
        </authorList>
    </citation>
    <scope>NUCLEOTIDE SEQUENCE [LARGE SCALE GENOMIC DNA]</scope>
    <source>
        <strain evidence="1">MRhiFer1</strain>
        <tissue evidence="1">Lung</tissue>
    </source>
</reference>